<reference evidence="1 2" key="1">
    <citation type="submission" date="2017-08" db="EMBL/GenBank/DDBJ databases">
        <title>Infants hospitalized years apart are colonized by the same room-sourced microbial strains.</title>
        <authorList>
            <person name="Brooks B."/>
            <person name="Olm M.R."/>
            <person name="Firek B.A."/>
            <person name="Baker R."/>
            <person name="Thomas B.C."/>
            <person name="Morowitz M.J."/>
            <person name="Banfield J.F."/>
        </authorList>
    </citation>
    <scope>NUCLEOTIDE SEQUENCE [LARGE SCALE GENOMIC DNA]</scope>
    <source>
        <strain evidence="1">S2_005_002_R2_29</strain>
    </source>
</reference>
<proteinExistence type="predicted"/>
<evidence type="ECO:0008006" key="3">
    <source>
        <dbReference type="Google" id="ProtNLM"/>
    </source>
</evidence>
<sequence>MRTADTLPRMLFARLTLFAFLTILSSVAYATEPLFFHSGPKNFRETEVLDYLERLGRQTPALPASIAAIDLNGDGVEEWIIFQEPTPSCKANANCPYIVAGLSDGLPMLLGEFTARKIGISDEKQYGVRKLLVYNEKNNDFTYQTYVWTPADLRFRPE</sequence>
<dbReference type="EMBL" id="QFQB01000084">
    <property type="protein sequence ID" value="PZQ44621.1"/>
    <property type="molecule type" value="Genomic_DNA"/>
</dbReference>
<evidence type="ECO:0000313" key="1">
    <source>
        <dbReference type="EMBL" id="PZQ44621.1"/>
    </source>
</evidence>
<gene>
    <name evidence="1" type="ORF">DI551_09730</name>
</gene>
<comment type="caution">
    <text evidence="1">The sequence shown here is derived from an EMBL/GenBank/DDBJ whole genome shotgun (WGS) entry which is preliminary data.</text>
</comment>
<organism evidence="1 2">
    <name type="scientific">Micavibrio aeruginosavorus</name>
    <dbReference type="NCBI Taxonomy" id="349221"/>
    <lineage>
        <taxon>Bacteria</taxon>
        <taxon>Pseudomonadati</taxon>
        <taxon>Bdellovibrionota</taxon>
        <taxon>Bdellovibrionia</taxon>
        <taxon>Bdellovibrionales</taxon>
        <taxon>Pseudobdellovibrionaceae</taxon>
        <taxon>Micavibrio</taxon>
    </lineage>
</organism>
<dbReference type="Proteomes" id="UP000249417">
    <property type="component" value="Unassembled WGS sequence"/>
</dbReference>
<name>A0A2W5MTL9_9BACT</name>
<evidence type="ECO:0000313" key="2">
    <source>
        <dbReference type="Proteomes" id="UP000249417"/>
    </source>
</evidence>
<accession>A0A2W5MTL9</accession>
<protein>
    <recommendedName>
        <fullName evidence="3">VCBS repeat-containing protein</fullName>
    </recommendedName>
</protein>
<dbReference type="AlphaFoldDB" id="A0A2W5MTL9"/>